<sequence>MTAAAVGWGDPGADPPEEWQRTRERLEDAETALSGMVAEVDELRRVLRRVREYAQHLHLLADVEGGDSRASVAYRSAAVGLERTIGDRS</sequence>
<reference evidence="1" key="1">
    <citation type="submission" date="2022-10" db="EMBL/GenBank/DDBJ databases">
        <title>Rhodococcus ferula Z13 complete genome.</title>
        <authorList>
            <person name="Long X."/>
            <person name="Zang M."/>
        </authorList>
    </citation>
    <scope>NUCLEOTIDE SEQUENCE</scope>
    <source>
        <strain evidence="1">Z13</strain>
    </source>
</reference>
<proteinExistence type="predicted"/>
<accession>A0ACD4DCI5</accession>
<dbReference type="Proteomes" id="UP001156484">
    <property type="component" value="Chromosome"/>
</dbReference>
<evidence type="ECO:0000313" key="1">
    <source>
        <dbReference type="EMBL" id="UYP17751.1"/>
    </source>
</evidence>
<evidence type="ECO:0000313" key="2">
    <source>
        <dbReference type="Proteomes" id="UP001156484"/>
    </source>
</evidence>
<name>A0ACD4DCI5_9NOCA</name>
<keyword evidence="2" id="KW-1185">Reference proteome</keyword>
<gene>
    <name evidence="1" type="ORF">OED52_13825</name>
</gene>
<organism evidence="1 2">
    <name type="scientific">Rhodococcus sacchari</name>
    <dbReference type="NCBI Taxonomy" id="2962047"/>
    <lineage>
        <taxon>Bacteria</taxon>
        <taxon>Bacillati</taxon>
        <taxon>Actinomycetota</taxon>
        <taxon>Actinomycetes</taxon>
        <taxon>Mycobacteriales</taxon>
        <taxon>Nocardiaceae</taxon>
        <taxon>Rhodococcus</taxon>
    </lineage>
</organism>
<dbReference type="EMBL" id="CP107551">
    <property type="protein sequence ID" value="UYP17751.1"/>
    <property type="molecule type" value="Genomic_DNA"/>
</dbReference>
<protein>
    <submittedName>
        <fullName evidence="1">Uncharacterized protein</fullName>
    </submittedName>
</protein>